<proteinExistence type="predicted"/>
<organism evidence="6 7">
    <name type="scientific">Amycolatopsis rhabdoformis</name>
    <dbReference type="NCBI Taxonomy" id="1448059"/>
    <lineage>
        <taxon>Bacteria</taxon>
        <taxon>Bacillati</taxon>
        <taxon>Actinomycetota</taxon>
        <taxon>Actinomycetes</taxon>
        <taxon>Pseudonocardiales</taxon>
        <taxon>Pseudonocardiaceae</taxon>
        <taxon>Amycolatopsis</taxon>
    </lineage>
</organism>
<dbReference type="InterPro" id="IPR014757">
    <property type="entry name" value="Tscrpt_reg_IclR_C"/>
</dbReference>
<dbReference type="InterPro" id="IPR036390">
    <property type="entry name" value="WH_DNA-bd_sf"/>
</dbReference>
<gene>
    <name evidence="6" type="ORF">VSH64_44910</name>
</gene>
<dbReference type="PROSITE" id="PS51078">
    <property type="entry name" value="ICLR_ED"/>
    <property type="match status" value="1"/>
</dbReference>
<dbReference type="InterPro" id="IPR005471">
    <property type="entry name" value="Tscrpt_reg_IclR_N"/>
</dbReference>
<dbReference type="InterPro" id="IPR036388">
    <property type="entry name" value="WH-like_DNA-bd_sf"/>
</dbReference>
<dbReference type="PANTHER" id="PTHR30136">
    <property type="entry name" value="HELIX-TURN-HELIX TRANSCRIPTIONAL REGULATOR, ICLR FAMILY"/>
    <property type="match status" value="1"/>
</dbReference>
<reference evidence="6 7" key="1">
    <citation type="journal article" date="2015" name="Int. J. Syst. Evol. Microbiol.">
        <title>Amycolatopsis rhabdoformis sp. nov., an actinomycete isolated from a tropical forest soil.</title>
        <authorList>
            <person name="Souza W.R."/>
            <person name="Silva R.E."/>
            <person name="Goodfellow M."/>
            <person name="Busarakam K."/>
            <person name="Figueiro F.S."/>
            <person name="Ferreira D."/>
            <person name="Rodrigues-Filho E."/>
            <person name="Moraes L.A.B."/>
            <person name="Zucchi T.D."/>
        </authorList>
    </citation>
    <scope>NUCLEOTIDE SEQUENCE [LARGE SCALE GENOMIC DNA]</scope>
    <source>
        <strain evidence="6 7">NCIMB 14900</strain>
    </source>
</reference>
<keyword evidence="2" id="KW-0238">DNA-binding</keyword>
<dbReference type="Gene3D" id="1.10.10.10">
    <property type="entry name" value="Winged helix-like DNA-binding domain superfamily/Winged helix DNA-binding domain"/>
    <property type="match status" value="1"/>
</dbReference>
<sequence length="244" mass="26335">MSTALTALRVLDEVAKLQPVGVTALAERMDLPKSSAQRALKALETAGWIRQAALPKKGWVLTTKAIDVAQRVAAEVGVREAARDVLTRLRDATGESVHLTIREGREVVIIDVVETVNPTRIYIPLGTRSPLHATATGKVLLAHLEPGQRDEIIDAGLEQLTDATVTDAAQLRAELDGIREGRCAMVKGELRDDIASFAVPVFSRSGPVLGAISVFVPRYRFPDDDGAAFCRELKKAAAVISERL</sequence>
<dbReference type="PROSITE" id="PS51077">
    <property type="entry name" value="HTH_ICLR"/>
    <property type="match status" value="1"/>
</dbReference>
<feature type="domain" description="HTH iclR-type" evidence="4">
    <location>
        <begin position="1"/>
        <end position="63"/>
    </location>
</feature>
<dbReference type="Pfam" id="PF01614">
    <property type="entry name" value="IclR_C"/>
    <property type="match status" value="1"/>
</dbReference>
<dbReference type="PANTHER" id="PTHR30136:SF24">
    <property type="entry name" value="HTH-TYPE TRANSCRIPTIONAL REPRESSOR ALLR"/>
    <property type="match status" value="1"/>
</dbReference>
<dbReference type="RefSeq" id="WP_326568816.1">
    <property type="nucleotide sequence ID" value="NZ_CP142149.1"/>
</dbReference>
<dbReference type="InterPro" id="IPR029016">
    <property type="entry name" value="GAF-like_dom_sf"/>
</dbReference>
<dbReference type="Pfam" id="PF09339">
    <property type="entry name" value="HTH_IclR"/>
    <property type="match status" value="1"/>
</dbReference>
<dbReference type="SUPFAM" id="SSF46785">
    <property type="entry name" value="Winged helix' DNA-binding domain"/>
    <property type="match status" value="1"/>
</dbReference>
<evidence type="ECO:0000256" key="2">
    <source>
        <dbReference type="ARBA" id="ARBA00023125"/>
    </source>
</evidence>
<dbReference type="InterPro" id="IPR050707">
    <property type="entry name" value="HTH_MetabolicPath_Reg"/>
</dbReference>
<accession>A0ABZ1I8G5</accession>
<feature type="domain" description="IclR-ED" evidence="5">
    <location>
        <begin position="64"/>
        <end position="244"/>
    </location>
</feature>
<evidence type="ECO:0000313" key="6">
    <source>
        <dbReference type="EMBL" id="WSE29858.1"/>
    </source>
</evidence>
<evidence type="ECO:0000256" key="1">
    <source>
        <dbReference type="ARBA" id="ARBA00023015"/>
    </source>
</evidence>
<keyword evidence="1" id="KW-0805">Transcription regulation</keyword>
<name>A0ABZ1I8G5_9PSEU</name>
<evidence type="ECO:0000256" key="3">
    <source>
        <dbReference type="ARBA" id="ARBA00023163"/>
    </source>
</evidence>
<evidence type="ECO:0000259" key="4">
    <source>
        <dbReference type="PROSITE" id="PS51077"/>
    </source>
</evidence>
<dbReference type="Gene3D" id="3.30.450.40">
    <property type="match status" value="1"/>
</dbReference>
<keyword evidence="3" id="KW-0804">Transcription</keyword>
<evidence type="ECO:0000313" key="7">
    <source>
        <dbReference type="Proteomes" id="UP001330812"/>
    </source>
</evidence>
<dbReference type="Proteomes" id="UP001330812">
    <property type="component" value="Chromosome"/>
</dbReference>
<protein>
    <submittedName>
        <fullName evidence="6">IclR family transcriptional regulator</fullName>
    </submittedName>
</protein>
<dbReference type="SUPFAM" id="SSF55781">
    <property type="entry name" value="GAF domain-like"/>
    <property type="match status" value="1"/>
</dbReference>
<dbReference type="SMART" id="SM00346">
    <property type="entry name" value="HTH_ICLR"/>
    <property type="match status" value="1"/>
</dbReference>
<keyword evidence="7" id="KW-1185">Reference proteome</keyword>
<evidence type="ECO:0000259" key="5">
    <source>
        <dbReference type="PROSITE" id="PS51078"/>
    </source>
</evidence>
<dbReference type="EMBL" id="CP142149">
    <property type="protein sequence ID" value="WSE29858.1"/>
    <property type="molecule type" value="Genomic_DNA"/>
</dbReference>